<feature type="transmembrane region" description="Helical" evidence="4">
    <location>
        <begin position="111"/>
        <end position="133"/>
    </location>
</feature>
<dbReference type="Gene3D" id="1.20.1250.20">
    <property type="entry name" value="MFS general substrate transporter like domains"/>
    <property type="match status" value="1"/>
</dbReference>
<feature type="transmembrane region" description="Helical" evidence="4">
    <location>
        <begin position="145"/>
        <end position="170"/>
    </location>
</feature>
<feature type="transmembrane region" description="Helical" evidence="4">
    <location>
        <begin position="279"/>
        <end position="303"/>
    </location>
</feature>
<keyword evidence="3 4" id="KW-0472">Membrane</keyword>
<evidence type="ECO:0000259" key="5">
    <source>
        <dbReference type="PROSITE" id="PS50850"/>
    </source>
</evidence>
<feature type="transmembrane region" description="Helical" evidence="4">
    <location>
        <begin position="245"/>
        <end position="267"/>
    </location>
</feature>
<accession>A0A3D8VEM0</accession>
<evidence type="ECO:0000256" key="4">
    <source>
        <dbReference type="SAM" id="Phobius"/>
    </source>
</evidence>
<dbReference type="InterPro" id="IPR036259">
    <property type="entry name" value="MFS_trans_sf"/>
</dbReference>
<feature type="transmembrane region" description="Helical" evidence="4">
    <location>
        <begin position="87"/>
        <end position="105"/>
    </location>
</feature>
<feature type="transmembrane region" description="Helical" evidence="4">
    <location>
        <begin position="20"/>
        <end position="43"/>
    </location>
</feature>
<organism evidence="6 7">
    <name type="scientific">Lysobacter soli</name>
    <dbReference type="NCBI Taxonomy" id="453783"/>
    <lineage>
        <taxon>Bacteria</taxon>
        <taxon>Pseudomonadati</taxon>
        <taxon>Pseudomonadota</taxon>
        <taxon>Gammaproteobacteria</taxon>
        <taxon>Lysobacterales</taxon>
        <taxon>Lysobacteraceae</taxon>
        <taxon>Lysobacter</taxon>
    </lineage>
</organism>
<keyword evidence="1 4" id="KW-0812">Transmembrane</keyword>
<dbReference type="CDD" id="cd17339">
    <property type="entry name" value="MFS_NIMT_CynX_like"/>
    <property type="match status" value="1"/>
</dbReference>
<evidence type="ECO:0000313" key="6">
    <source>
        <dbReference type="EMBL" id="RDY67826.1"/>
    </source>
</evidence>
<dbReference type="Pfam" id="PF07690">
    <property type="entry name" value="MFS_1"/>
    <property type="match status" value="1"/>
</dbReference>
<proteinExistence type="predicted"/>
<dbReference type="InterPro" id="IPR011701">
    <property type="entry name" value="MFS"/>
</dbReference>
<dbReference type="InterPro" id="IPR052524">
    <property type="entry name" value="MFS_Cyanate_Porter"/>
</dbReference>
<dbReference type="AlphaFoldDB" id="A0A3D8VEM0"/>
<dbReference type="Proteomes" id="UP000256829">
    <property type="component" value="Unassembled WGS sequence"/>
</dbReference>
<dbReference type="EMBL" id="QTJR01000004">
    <property type="protein sequence ID" value="RDY67826.1"/>
    <property type="molecule type" value="Genomic_DNA"/>
</dbReference>
<dbReference type="InterPro" id="IPR020846">
    <property type="entry name" value="MFS_dom"/>
</dbReference>
<name>A0A3D8VEM0_9GAMM</name>
<feature type="transmembrane region" description="Helical" evidence="4">
    <location>
        <begin position="336"/>
        <end position="357"/>
    </location>
</feature>
<evidence type="ECO:0000256" key="2">
    <source>
        <dbReference type="ARBA" id="ARBA00022989"/>
    </source>
</evidence>
<keyword evidence="2 4" id="KW-1133">Transmembrane helix</keyword>
<keyword evidence="7" id="KW-1185">Reference proteome</keyword>
<feature type="transmembrane region" description="Helical" evidence="4">
    <location>
        <begin position="369"/>
        <end position="388"/>
    </location>
</feature>
<feature type="transmembrane region" description="Helical" evidence="4">
    <location>
        <begin position="176"/>
        <end position="196"/>
    </location>
</feature>
<feature type="transmembrane region" description="Helical" evidence="4">
    <location>
        <begin position="55"/>
        <end position="75"/>
    </location>
</feature>
<evidence type="ECO:0000313" key="7">
    <source>
        <dbReference type="Proteomes" id="UP000256829"/>
    </source>
</evidence>
<feature type="transmembrane region" description="Helical" evidence="4">
    <location>
        <begin position="400"/>
        <end position="419"/>
    </location>
</feature>
<reference evidence="6 7" key="1">
    <citation type="submission" date="2018-08" db="EMBL/GenBank/DDBJ databases">
        <title>Lysobacter soli KCTC 22011, whole genome shotgun sequence.</title>
        <authorList>
            <person name="Zhang X."/>
            <person name="Feng G."/>
            <person name="Zhu H."/>
        </authorList>
    </citation>
    <scope>NUCLEOTIDE SEQUENCE [LARGE SCALE GENOMIC DNA]</scope>
    <source>
        <strain evidence="6 7">KCTC 22011</strain>
    </source>
</reference>
<feature type="domain" description="Major facilitator superfamily (MFS) profile" evidence="5">
    <location>
        <begin position="19"/>
        <end position="423"/>
    </location>
</feature>
<gene>
    <name evidence="6" type="ORF">DX912_07915</name>
</gene>
<evidence type="ECO:0000256" key="3">
    <source>
        <dbReference type="ARBA" id="ARBA00023136"/>
    </source>
</evidence>
<dbReference type="PANTHER" id="PTHR23523">
    <property type="match status" value="1"/>
</dbReference>
<dbReference type="GO" id="GO:0022857">
    <property type="term" value="F:transmembrane transporter activity"/>
    <property type="evidence" value="ECO:0007669"/>
    <property type="project" value="InterPro"/>
</dbReference>
<evidence type="ECO:0000256" key="1">
    <source>
        <dbReference type="ARBA" id="ARBA00022692"/>
    </source>
</evidence>
<feature type="transmembrane region" description="Helical" evidence="4">
    <location>
        <begin position="310"/>
        <end position="330"/>
    </location>
</feature>
<dbReference type="PROSITE" id="PS50850">
    <property type="entry name" value="MFS"/>
    <property type="match status" value="1"/>
</dbReference>
<dbReference type="RefSeq" id="WP_115841949.1">
    <property type="nucleotide sequence ID" value="NZ_CP183976.1"/>
</dbReference>
<sequence length="429" mass="45175">MNADFLAAPLVRPLWRDRALVLAGIAMSAFNLRTAVTSLTPLLDTLGDTFGFGPTMTGVLGMVPTAAFAVFGVVTPAIAHRLGLERTALLAMALAAIGLFVRAFVGDTAMLLVTSAIALSGMGMGNVVLPPLVKRYFADRVGTVSTLYITVLQLGTILPALLAVPIATAAGWRVSLGAWSLIAAAAALPWIGVLWMERYGQSRQAKALCQAHDEAVASGDPAPELDGAKDGANGSARGRVWRSPVAWGLTLMFGMTSLTTYSMFTWLPKLLTEAGGSHALGGTMVALFSTMGLLSALFLPALAVRIRNPFPIVVACGASYVGAFAGLLLAPMAAPLLWVAFLGLGPSTFPLSLTLINLRTRTPGGSSRLSGFVQGVGYSLSCLGPLLFGWLHEATHGWEWPFAFLTLCLLALLYGGWLASRPRMLEDTW</sequence>
<dbReference type="PANTHER" id="PTHR23523:SF2">
    <property type="entry name" value="2-NITROIMIDAZOLE TRANSPORTER"/>
    <property type="match status" value="1"/>
</dbReference>
<dbReference type="SUPFAM" id="SSF103473">
    <property type="entry name" value="MFS general substrate transporter"/>
    <property type="match status" value="1"/>
</dbReference>
<protein>
    <submittedName>
        <fullName evidence="6">MFS transporter</fullName>
    </submittedName>
</protein>
<comment type="caution">
    <text evidence="6">The sequence shown here is derived from an EMBL/GenBank/DDBJ whole genome shotgun (WGS) entry which is preliminary data.</text>
</comment>